<evidence type="ECO:0000313" key="2">
    <source>
        <dbReference type="Proteomes" id="UP001415857"/>
    </source>
</evidence>
<dbReference type="AlphaFoldDB" id="A0AAP0S8A8"/>
<dbReference type="Proteomes" id="UP001415857">
    <property type="component" value="Unassembled WGS sequence"/>
</dbReference>
<reference evidence="1 2" key="1">
    <citation type="journal article" date="2024" name="Plant J.">
        <title>Genome sequences and population genomics reveal climatic adaptation and genomic divergence between two closely related sweetgum species.</title>
        <authorList>
            <person name="Xu W.Q."/>
            <person name="Ren C.Q."/>
            <person name="Zhang X.Y."/>
            <person name="Comes H.P."/>
            <person name="Liu X.H."/>
            <person name="Li Y.G."/>
            <person name="Kettle C.J."/>
            <person name="Jalonen R."/>
            <person name="Gaisberger H."/>
            <person name="Ma Y.Z."/>
            <person name="Qiu Y.X."/>
        </authorList>
    </citation>
    <scope>NUCLEOTIDE SEQUENCE [LARGE SCALE GENOMIC DNA]</scope>
    <source>
        <strain evidence="1">Hangzhou</strain>
    </source>
</reference>
<organism evidence="1 2">
    <name type="scientific">Liquidambar formosana</name>
    <name type="common">Formosan gum</name>
    <dbReference type="NCBI Taxonomy" id="63359"/>
    <lineage>
        <taxon>Eukaryota</taxon>
        <taxon>Viridiplantae</taxon>
        <taxon>Streptophyta</taxon>
        <taxon>Embryophyta</taxon>
        <taxon>Tracheophyta</taxon>
        <taxon>Spermatophyta</taxon>
        <taxon>Magnoliopsida</taxon>
        <taxon>eudicotyledons</taxon>
        <taxon>Gunneridae</taxon>
        <taxon>Pentapetalae</taxon>
        <taxon>Saxifragales</taxon>
        <taxon>Altingiaceae</taxon>
        <taxon>Liquidambar</taxon>
    </lineage>
</organism>
<comment type="caution">
    <text evidence="1">The sequence shown here is derived from an EMBL/GenBank/DDBJ whole genome shotgun (WGS) entry which is preliminary data.</text>
</comment>
<dbReference type="EMBL" id="JBBPBK010000001">
    <property type="protein sequence ID" value="KAK9292347.1"/>
    <property type="molecule type" value="Genomic_DNA"/>
</dbReference>
<name>A0AAP0S8A8_LIQFO</name>
<sequence>MYFSAFCCSGCQIKIFISCLSYNKQSNLAKITHSYSPTPMTSPSNNSFFSYPTFLSSSYKVRKSKRRNKVKKTCIKDDGRDILVVPIIYVAINRLRTGLCIKEIPSLTGYGI</sequence>
<evidence type="ECO:0000313" key="1">
    <source>
        <dbReference type="EMBL" id="KAK9292347.1"/>
    </source>
</evidence>
<proteinExistence type="predicted"/>
<gene>
    <name evidence="1" type="ORF">L1049_020313</name>
</gene>
<protein>
    <submittedName>
        <fullName evidence="1">Uncharacterized protein</fullName>
    </submittedName>
</protein>
<accession>A0AAP0S8A8</accession>
<keyword evidence="2" id="KW-1185">Reference proteome</keyword>